<keyword evidence="7" id="KW-1185">Reference proteome</keyword>
<evidence type="ECO:0000256" key="3">
    <source>
        <dbReference type="ARBA" id="ARBA00022857"/>
    </source>
</evidence>
<evidence type="ECO:0000313" key="6">
    <source>
        <dbReference type="EMBL" id="MCD7452502.1"/>
    </source>
</evidence>
<feature type="non-terminal residue" evidence="6">
    <location>
        <position position="88"/>
    </location>
</feature>
<comment type="similarity">
    <text evidence="2">Belongs to the short-chain dehydrogenases/reductases (SDR) family.</text>
</comment>
<keyword evidence="3" id="KW-0521">NADP</keyword>
<evidence type="ECO:0000313" key="7">
    <source>
        <dbReference type="Proteomes" id="UP000823775"/>
    </source>
</evidence>
<keyword evidence="5" id="KW-0560">Oxidoreductase</keyword>
<dbReference type="PANTHER" id="PTHR43391">
    <property type="entry name" value="RETINOL DEHYDROGENASE-RELATED"/>
    <property type="match status" value="1"/>
</dbReference>
<organism evidence="6 7">
    <name type="scientific">Datura stramonium</name>
    <name type="common">Jimsonweed</name>
    <name type="synonym">Common thornapple</name>
    <dbReference type="NCBI Taxonomy" id="4076"/>
    <lineage>
        <taxon>Eukaryota</taxon>
        <taxon>Viridiplantae</taxon>
        <taxon>Streptophyta</taxon>
        <taxon>Embryophyta</taxon>
        <taxon>Tracheophyta</taxon>
        <taxon>Spermatophyta</taxon>
        <taxon>Magnoliopsida</taxon>
        <taxon>eudicotyledons</taxon>
        <taxon>Gunneridae</taxon>
        <taxon>Pentapetalae</taxon>
        <taxon>asterids</taxon>
        <taxon>lamiids</taxon>
        <taxon>Solanales</taxon>
        <taxon>Solanaceae</taxon>
        <taxon>Solanoideae</taxon>
        <taxon>Datureae</taxon>
        <taxon>Datura</taxon>
    </lineage>
</organism>
<comment type="subcellular location">
    <subcellularLocation>
        <location evidence="1">Membrane</location>
        <topology evidence="1">Single-pass type II membrane protein</topology>
    </subcellularLocation>
</comment>
<dbReference type="Proteomes" id="UP000823775">
    <property type="component" value="Unassembled WGS sequence"/>
</dbReference>
<comment type="caution">
    <text evidence="6">The sequence shown here is derived from an EMBL/GenBank/DDBJ whole genome shotgun (WGS) entry which is preliminary data.</text>
</comment>
<evidence type="ECO:0000256" key="4">
    <source>
        <dbReference type="ARBA" id="ARBA00022968"/>
    </source>
</evidence>
<reference evidence="6 7" key="1">
    <citation type="journal article" date="2021" name="BMC Genomics">
        <title>Datura genome reveals duplications of psychoactive alkaloid biosynthetic genes and high mutation rate following tissue culture.</title>
        <authorList>
            <person name="Rajewski A."/>
            <person name="Carter-House D."/>
            <person name="Stajich J."/>
            <person name="Litt A."/>
        </authorList>
    </citation>
    <scope>NUCLEOTIDE SEQUENCE [LARGE SCALE GENOMIC DNA]</scope>
    <source>
        <strain evidence="6">AR-01</strain>
    </source>
</reference>
<dbReference type="EMBL" id="JACEIK010000213">
    <property type="protein sequence ID" value="MCD7452502.1"/>
    <property type="molecule type" value="Genomic_DNA"/>
</dbReference>
<dbReference type="InterPro" id="IPR036291">
    <property type="entry name" value="NAD(P)-bd_dom_sf"/>
</dbReference>
<dbReference type="SUPFAM" id="SSF51735">
    <property type="entry name" value="NAD(P)-binding Rossmann-fold domains"/>
    <property type="match status" value="1"/>
</dbReference>
<evidence type="ECO:0000256" key="5">
    <source>
        <dbReference type="ARBA" id="ARBA00023002"/>
    </source>
</evidence>
<accession>A0ABS8S0F9</accession>
<dbReference type="PANTHER" id="PTHR43391:SF91">
    <property type="entry name" value="OS04G0390700 PROTEIN"/>
    <property type="match status" value="1"/>
</dbReference>
<sequence>MLVVSENMKGKVVLITGASSGIGEELAYEYARRGSSLAIVARREKQLREVAERAKSIGSPDVVSIRADVSNIQDCQRFVDETVKHFGR</sequence>
<dbReference type="Gene3D" id="3.40.50.720">
    <property type="entry name" value="NAD(P)-binding Rossmann-like Domain"/>
    <property type="match status" value="1"/>
</dbReference>
<gene>
    <name evidence="6" type="primary">SOP2_1</name>
    <name evidence="6" type="ORF">HAX54_017188</name>
</gene>
<keyword evidence="4" id="KW-0812">Transmembrane</keyword>
<evidence type="ECO:0000256" key="2">
    <source>
        <dbReference type="ARBA" id="ARBA00006484"/>
    </source>
</evidence>
<dbReference type="InterPro" id="IPR002347">
    <property type="entry name" value="SDR_fam"/>
</dbReference>
<evidence type="ECO:0000256" key="1">
    <source>
        <dbReference type="ARBA" id="ARBA00004606"/>
    </source>
</evidence>
<protein>
    <submittedName>
        <fullName evidence="6">Polycomb protein sop-2</fullName>
    </submittedName>
</protein>
<dbReference type="Pfam" id="PF00106">
    <property type="entry name" value="adh_short"/>
    <property type="match status" value="1"/>
</dbReference>
<proteinExistence type="inferred from homology"/>
<name>A0ABS8S0F9_DATST</name>
<keyword evidence="4" id="KW-0735">Signal-anchor</keyword>